<reference evidence="1" key="1">
    <citation type="submission" date="2018-05" db="EMBL/GenBank/DDBJ databases">
        <authorList>
            <person name="Lanie J.A."/>
            <person name="Ng W.-L."/>
            <person name="Kazmierczak K.M."/>
            <person name="Andrzejewski T.M."/>
            <person name="Davidsen T.M."/>
            <person name="Wayne K.J."/>
            <person name="Tettelin H."/>
            <person name="Glass J.I."/>
            <person name="Rusch D."/>
            <person name="Podicherti R."/>
            <person name="Tsui H.-C.T."/>
            <person name="Winkler M.E."/>
        </authorList>
    </citation>
    <scope>NUCLEOTIDE SEQUENCE</scope>
</reference>
<organism evidence="1">
    <name type="scientific">marine metagenome</name>
    <dbReference type="NCBI Taxonomy" id="408172"/>
    <lineage>
        <taxon>unclassified sequences</taxon>
        <taxon>metagenomes</taxon>
        <taxon>ecological metagenomes</taxon>
    </lineage>
</organism>
<dbReference type="EMBL" id="UINC01052975">
    <property type="protein sequence ID" value="SVB68935.1"/>
    <property type="molecule type" value="Genomic_DNA"/>
</dbReference>
<protein>
    <submittedName>
        <fullName evidence="1">Uncharacterized protein</fullName>
    </submittedName>
</protein>
<sequence length="54" mass="6099">MLDILAAIVDHDKLNVCVCLREHTFHGTPQVIGTVVGRKHNRDERRLLFDAAFG</sequence>
<name>A0A382G2C1_9ZZZZ</name>
<dbReference type="AlphaFoldDB" id="A0A382G2C1"/>
<proteinExistence type="predicted"/>
<evidence type="ECO:0000313" key="1">
    <source>
        <dbReference type="EMBL" id="SVB68935.1"/>
    </source>
</evidence>
<gene>
    <name evidence="1" type="ORF">METZ01_LOCUS221789</name>
</gene>
<accession>A0A382G2C1</accession>